<sequence length="488" mass="54794">MDSSDHFTENSLRNEYFHRERKAPSSLASRIASSASGLARNAVGSSSAHDLPTTLSSGSGVRSKLPNGPSSSSHSHWLENLPVRSGRFGTLQPSSSHSSFRSSPTQETRNHDFEEFLSPSQATFDSGGEVLPHDPWTHQLSQDASNNWTFSGLPASQHSLQPIQSCDDGTEVRLLLSDPRYSLETDTRDIEMIDDDMEETSRGLFEVEFSAEEQRSVMHIKSVLPPAPEHRPISTDNPLSLNPHWTQVDHYQEPSASDWVDVLNGYIDNVWGPNSHAAVQLKKLRHEDLEDGIAKWSNRQLDGQALSRLKMVLGHMVEKTQIRSTIQEAQSSSQTSFDTAVRQEVGATWSTTPSFALPQTSFQPLSKDHVTKLAAQSAVYQEVMRTNEQQQTHRPQHQPLRRDSPMAEQGMDEELSRPEFHCPWIRCHQRFTNAIELHQHTTAHAQYSCPHEDCTSQFQSHQEWADHITGPHHDLLEFSIRAPIAAEG</sequence>
<proteinExistence type="predicted"/>
<organism evidence="1 2">
    <name type="scientific">Lindgomyces ingoldianus</name>
    <dbReference type="NCBI Taxonomy" id="673940"/>
    <lineage>
        <taxon>Eukaryota</taxon>
        <taxon>Fungi</taxon>
        <taxon>Dikarya</taxon>
        <taxon>Ascomycota</taxon>
        <taxon>Pezizomycotina</taxon>
        <taxon>Dothideomycetes</taxon>
        <taxon>Pleosporomycetidae</taxon>
        <taxon>Pleosporales</taxon>
        <taxon>Lindgomycetaceae</taxon>
        <taxon>Lindgomyces</taxon>
    </lineage>
</organism>
<name>A0ACB6QKJ8_9PLEO</name>
<dbReference type="EMBL" id="MU003520">
    <property type="protein sequence ID" value="KAF2467446.1"/>
    <property type="molecule type" value="Genomic_DNA"/>
</dbReference>
<keyword evidence="2" id="KW-1185">Reference proteome</keyword>
<evidence type="ECO:0000313" key="2">
    <source>
        <dbReference type="Proteomes" id="UP000799755"/>
    </source>
</evidence>
<evidence type="ECO:0000313" key="1">
    <source>
        <dbReference type="EMBL" id="KAF2467446.1"/>
    </source>
</evidence>
<gene>
    <name evidence="1" type="ORF">BDR25DRAFT_305515</name>
</gene>
<protein>
    <submittedName>
        <fullName evidence="1">Uncharacterized protein</fullName>
    </submittedName>
</protein>
<dbReference type="Proteomes" id="UP000799755">
    <property type="component" value="Unassembled WGS sequence"/>
</dbReference>
<reference evidence="1" key="1">
    <citation type="journal article" date="2020" name="Stud. Mycol.">
        <title>101 Dothideomycetes genomes: a test case for predicting lifestyles and emergence of pathogens.</title>
        <authorList>
            <person name="Haridas S."/>
            <person name="Albert R."/>
            <person name="Binder M."/>
            <person name="Bloem J."/>
            <person name="Labutti K."/>
            <person name="Salamov A."/>
            <person name="Andreopoulos B."/>
            <person name="Baker S."/>
            <person name="Barry K."/>
            <person name="Bills G."/>
            <person name="Bluhm B."/>
            <person name="Cannon C."/>
            <person name="Castanera R."/>
            <person name="Culley D."/>
            <person name="Daum C."/>
            <person name="Ezra D."/>
            <person name="Gonzalez J."/>
            <person name="Henrissat B."/>
            <person name="Kuo A."/>
            <person name="Liang C."/>
            <person name="Lipzen A."/>
            <person name="Lutzoni F."/>
            <person name="Magnuson J."/>
            <person name="Mondo S."/>
            <person name="Nolan M."/>
            <person name="Ohm R."/>
            <person name="Pangilinan J."/>
            <person name="Park H.-J."/>
            <person name="Ramirez L."/>
            <person name="Alfaro M."/>
            <person name="Sun H."/>
            <person name="Tritt A."/>
            <person name="Yoshinaga Y."/>
            <person name="Zwiers L.-H."/>
            <person name="Turgeon B."/>
            <person name="Goodwin S."/>
            <person name="Spatafora J."/>
            <person name="Crous P."/>
            <person name="Grigoriev I."/>
        </authorList>
    </citation>
    <scope>NUCLEOTIDE SEQUENCE</scope>
    <source>
        <strain evidence="1">ATCC 200398</strain>
    </source>
</reference>
<comment type="caution">
    <text evidence="1">The sequence shown here is derived from an EMBL/GenBank/DDBJ whole genome shotgun (WGS) entry which is preliminary data.</text>
</comment>
<accession>A0ACB6QKJ8</accession>